<keyword evidence="3 5" id="KW-1133">Transmembrane helix</keyword>
<evidence type="ECO:0000256" key="3">
    <source>
        <dbReference type="ARBA" id="ARBA00022989"/>
    </source>
</evidence>
<evidence type="ECO:0000313" key="8">
    <source>
        <dbReference type="Proteomes" id="UP000198825"/>
    </source>
</evidence>
<organism evidence="7 8">
    <name type="scientific">Microlunatus sagamiharensis</name>
    <dbReference type="NCBI Taxonomy" id="546874"/>
    <lineage>
        <taxon>Bacteria</taxon>
        <taxon>Bacillati</taxon>
        <taxon>Actinomycetota</taxon>
        <taxon>Actinomycetes</taxon>
        <taxon>Propionibacteriales</taxon>
        <taxon>Propionibacteriaceae</taxon>
        <taxon>Microlunatus</taxon>
    </lineage>
</organism>
<dbReference type="InterPro" id="IPR017501">
    <property type="entry name" value="Phage_infect_YhgE_C"/>
</dbReference>
<dbReference type="RefSeq" id="WP_197680468.1">
    <property type="nucleotide sequence ID" value="NZ_LT629799.1"/>
</dbReference>
<feature type="transmembrane region" description="Helical" evidence="5">
    <location>
        <begin position="573"/>
        <end position="593"/>
    </location>
</feature>
<gene>
    <name evidence="7" type="ORF">SAMN04488544_3176</name>
</gene>
<keyword evidence="8" id="KW-1185">Reference proteome</keyword>
<name>A0A1H2N208_9ACTN</name>
<feature type="domain" description="ABC-2 type transporter transmembrane" evidence="6">
    <location>
        <begin position="499"/>
        <end position="707"/>
    </location>
</feature>
<dbReference type="Gene3D" id="3.40.1710.10">
    <property type="entry name" value="abc type-2 transporter like domain"/>
    <property type="match status" value="1"/>
</dbReference>
<feature type="transmembrane region" description="Helical" evidence="5">
    <location>
        <begin position="692"/>
        <end position="711"/>
    </location>
</feature>
<evidence type="ECO:0000313" key="7">
    <source>
        <dbReference type="EMBL" id="SDU99547.1"/>
    </source>
</evidence>
<sequence>MATPSDTVTQPVTRVPRLPLLGRFELLRFKGRLPRLALVFVLLVPLLYGAIYLAANWDPYGRLDRLPVAVVNADTGTTYGRTAIHAGDDFVENLHTQHNFDYVDVDAAEADRGLREGDYYLAITVPADFSRDLVSGQGDDPQRAGIMLRRNDANGFVIGSITNSAQNAIARSVDESASASYFDAVFANLAKIRSGLQDATDGADKLHDGIVSADDGSAKVADGARTAASGADDLHAGATQLATGLGTAQKGSGDLVTGIDRLHTGAGRLADGSAQVADGTQQLNDRVQPVLKTAARDLPKVERETKATANALDDLAQTAAGRTGSISSDLAAVDTALDSLQEDNPELADDPAFQRARQRVADASGRSDEIAGQVKDGAARVHRANQVVQSAGDLAADARKASRDLDRLNDGAQSVASGAKTLNSGLGDAESGARRLDSGIGTAATGAVQLRDGAGSLASGLADLSGGASDLHSGLGKLDSGSKTLATQLQKGTDRIPTPTADEQDRAVQVLSSPADVTMTVDNAAGVYGRGLAPLFFSIALWVFGISAFLVVRPISGRALAGRASAVRLGLAGWAPVGAVAVVAGWLMLGVVWATLGLDPLHPGLAIGVVTLGAVAFSAVAHLLRTALGTVGASLLLVTLILQLAAAGGTYPSPILPGFFKAIHPFLPMTYLIDAFRVVVSGGLAAHLLRDVGILAALAAGALTLTVLTVARRQQFAVKDLHPPLVAP</sequence>
<comment type="subcellular location">
    <subcellularLocation>
        <location evidence="1">Membrane</location>
        <topology evidence="1">Multi-pass membrane protein</topology>
    </subcellularLocation>
</comment>
<dbReference type="NCBIfam" id="TIGR03057">
    <property type="entry name" value="xxxLxxG_by_4"/>
    <property type="match status" value="3"/>
</dbReference>
<evidence type="ECO:0000256" key="2">
    <source>
        <dbReference type="ARBA" id="ARBA00022692"/>
    </source>
</evidence>
<dbReference type="NCBIfam" id="TIGR03062">
    <property type="entry name" value="pip_yhgE_Cterm"/>
    <property type="match status" value="1"/>
</dbReference>
<dbReference type="InterPro" id="IPR023908">
    <property type="entry name" value="xxxLxxG_rpt"/>
</dbReference>
<dbReference type="Pfam" id="PF12698">
    <property type="entry name" value="ABC2_membrane_3"/>
    <property type="match status" value="2"/>
</dbReference>
<dbReference type="GO" id="GO:0016020">
    <property type="term" value="C:membrane"/>
    <property type="evidence" value="ECO:0007669"/>
    <property type="project" value="UniProtKB-SubCell"/>
</dbReference>
<dbReference type="Gene3D" id="1.10.287.950">
    <property type="entry name" value="Methyl-accepting chemotaxis protein"/>
    <property type="match status" value="1"/>
</dbReference>
<keyword evidence="4 5" id="KW-0472">Membrane</keyword>
<evidence type="ECO:0000256" key="1">
    <source>
        <dbReference type="ARBA" id="ARBA00004141"/>
    </source>
</evidence>
<dbReference type="GO" id="GO:0140359">
    <property type="term" value="F:ABC-type transporter activity"/>
    <property type="evidence" value="ECO:0007669"/>
    <property type="project" value="InterPro"/>
</dbReference>
<evidence type="ECO:0000259" key="6">
    <source>
        <dbReference type="Pfam" id="PF12698"/>
    </source>
</evidence>
<proteinExistence type="predicted"/>
<dbReference type="InterPro" id="IPR017500">
    <property type="entry name" value="Phage_infect_YhgE_N"/>
</dbReference>
<accession>A0A1H2N208</accession>
<feature type="transmembrane region" description="Helical" evidence="5">
    <location>
        <begin position="36"/>
        <end position="55"/>
    </location>
</feature>
<protein>
    <submittedName>
        <fullName evidence="7">Putative membrane protein</fullName>
    </submittedName>
</protein>
<dbReference type="STRING" id="546874.SAMN04488544_3176"/>
<evidence type="ECO:0000256" key="4">
    <source>
        <dbReference type="ARBA" id="ARBA00023136"/>
    </source>
</evidence>
<reference evidence="8" key="1">
    <citation type="submission" date="2016-10" db="EMBL/GenBank/DDBJ databases">
        <authorList>
            <person name="Varghese N."/>
            <person name="Submissions S."/>
        </authorList>
    </citation>
    <scope>NUCLEOTIDE SEQUENCE [LARGE SCALE GENOMIC DNA]</scope>
    <source>
        <strain evidence="8">DSM 21743</strain>
    </source>
</reference>
<evidence type="ECO:0000256" key="5">
    <source>
        <dbReference type="SAM" id="Phobius"/>
    </source>
</evidence>
<dbReference type="EMBL" id="LT629799">
    <property type="protein sequence ID" value="SDU99547.1"/>
    <property type="molecule type" value="Genomic_DNA"/>
</dbReference>
<dbReference type="Proteomes" id="UP000198825">
    <property type="component" value="Chromosome I"/>
</dbReference>
<dbReference type="AlphaFoldDB" id="A0A1H2N208"/>
<dbReference type="NCBIfam" id="TIGR03061">
    <property type="entry name" value="pip_yhgE_Nterm"/>
    <property type="match status" value="1"/>
</dbReference>
<feature type="transmembrane region" description="Helical" evidence="5">
    <location>
        <begin position="532"/>
        <end position="552"/>
    </location>
</feature>
<dbReference type="InterPro" id="IPR013525">
    <property type="entry name" value="ABC2_TM"/>
</dbReference>
<dbReference type="InterPro" id="IPR051328">
    <property type="entry name" value="T7SS_ABC-Transporter"/>
</dbReference>
<keyword evidence="2 5" id="KW-0812">Transmembrane</keyword>
<dbReference type="PANTHER" id="PTHR43077:SF5">
    <property type="entry name" value="PHAGE INFECTION PROTEIN"/>
    <property type="match status" value="1"/>
</dbReference>
<feature type="domain" description="ABC-2 type transporter transmembrane" evidence="6">
    <location>
        <begin position="38"/>
        <end position="175"/>
    </location>
</feature>
<feature type="transmembrane region" description="Helical" evidence="5">
    <location>
        <begin position="631"/>
        <end position="651"/>
    </location>
</feature>
<feature type="transmembrane region" description="Helical" evidence="5">
    <location>
        <begin position="605"/>
        <end position="624"/>
    </location>
</feature>
<dbReference type="PANTHER" id="PTHR43077">
    <property type="entry name" value="TRANSPORT PERMEASE YVFS-RELATED"/>
    <property type="match status" value="1"/>
</dbReference>